<evidence type="ECO:0000256" key="2">
    <source>
        <dbReference type="PIRNR" id="PIRNR009303"/>
    </source>
</evidence>
<dbReference type="InterPro" id="IPR007268">
    <property type="entry name" value="Rad9/Ddc1"/>
</dbReference>
<dbReference type="SUPFAM" id="SSF55979">
    <property type="entry name" value="DNA clamp"/>
    <property type="match status" value="1"/>
</dbReference>
<dbReference type="GO" id="GO:0000076">
    <property type="term" value="P:DNA replication checkpoint signaling"/>
    <property type="evidence" value="ECO:0007669"/>
    <property type="project" value="TreeGrafter"/>
</dbReference>
<dbReference type="Pfam" id="PF04139">
    <property type="entry name" value="Rad9"/>
    <property type="match status" value="1"/>
</dbReference>
<accession>A0A9P6IA02</accession>
<feature type="compositionally biased region" description="Basic and acidic residues" evidence="3">
    <location>
        <begin position="443"/>
        <end position="453"/>
    </location>
</feature>
<dbReference type="RefSeq" id="XP_038747377.1">
    <property type="nucleotide sequence ID" value="XM_038887211.1"/>
</dbReference>
<dbReference type="AlphaFoldDB" id="A0A9P6IA02"/>
<reference evidence="4" key="1">
    <citation type="submission" date="2020-03" db="EMBL/GenBank/DDBJ databases">
        <authorList>
            <person name="He L."/>
        </authorList>
    </citation>
    <scope>NUCLEOTIDE SEQUENCE</scope>
    <source>
        <strain evidence="4">CkLH20</strain>
    </source>
</reference>
<feature type="compositionally biased region" description="Acidic residues" evidence="3">
    <location>
        <begin position="376"/>
        <end position="395"/>
    </location>
</feature>
<sequence>MAVLNFTLSEDAVAALREVLTCLNKFSDEVSLEAKKDQLLLSTLNSSKSAYACFTLATSRFCSRYQFEGTAQYREKFYCTLYTRALINIFRSRGGGDPSRDRERETSIDRCDVAIQDGPGVKSRFIVKLFFRNGITSEHRLSFEVAVPVRATFDKNEAVHHWKIPSRTLRQLMEHFGSGIDYLEVVSDGEHVNFIGTAEKTSADEVLKKPLHTSIAIEIEEFEDIEVDEQLRIVISVKDFRAIIQHAGLAGSSLSAKYSAPARPIQFAYQGDGINCEFLLMTVGERGNPAQKTKKGRAGSKAPQRPQQQLEAAAGSRRQSAAPSEPPEQPVAHSMPPPPAPPAASAARSGVARTSLFDLRPSQRPPPATMRSEGLFVDDETAWEPVREEDEDAEEEARLEWDHSNQPNQSFMHFGRPVAEENGEVDPTPASSEGLAPTQPLSDVRRLGLFYRE</sequence>
<dbReference type="OrthoDB" id="60092at2759"/>
<keyword evidence="2" id="KW-0227">DNA damage</keyword>
<comment type="similarity">
    <text evidence="1 2">Belongs to the rad9 family.</text>
</comment>
<feature type="region of interest" description="Disordered" evidence="3">
    <location>
        <begin position="288"/>
        <end position="453"/>
    </location>
</feature>
<proteinExistence type="inferred from homology"/>
<feature type="compositionally biased region" description="Pro residues" evidence="3">
    <location>
        <begin position="324"/>
        <end position="342"/>
    </location>
</feature>
<dbReference type="GO" id="GO:0031573">
    <property type="term" value="P:mitotic intra-S DNA damage checkpoint signaling"/>
    <property type="evidence" value="ECO:0007669"/>
    <property type="project" value="TreeGrafter"/>
</dbReference>
<dbReference type="PIRSF" id="PIRSF009303">
    <property type="entry name" value="Cell_cycle_RAD9"/>
    <property type="match status" value="1"/>
</dbReference>
<dbReference type="InterPro" id="IPR026584">
    <property type="entry name" value="Rad9"/>
</dbReference>
<evidence type="ECO:0000256" key="1">
    <source>
        <dbReference type="ARBA" id="ARBA00008494"/>
    </source>
</evidence>
<comment type="caution">
    <text evidence="4">The sequence shown here is derived from an EMBL/GenBank/DDBJ whole genome shotgun (WGS) entry which is preliminary data.</text>
</comment>
<comment type="function">
    <text evidence="2">Acts in DNA repair and mutagenesis. Involved in promoting resistance to ionizing radiation and UV light, as well as regulating cell cycle progression after irradiation.</text>
</comment>
<dbReference type="PANTHER" id="PTHR15237">
    <property type="entry name" value="DNA REPAIR PROTEIN RAD9"/>
    <property type="match status" value="1"/>
</dbReference>
<evidence type="ECO:0000313" key="5">
    <source>
        <dbReference type="Proteomes" id="UP000781932"/>
    </source>
</evidence>
<gene>
    <name evidence="4" type="ORF">CkaCkLH20_04492</name>
</gene>
<dbReference type="GO" id="GO:0006281">
    <property type="term" value="P:DNA repair"/>
    <property type="evidence" value="ECO:0007669"/>
    <property type="project" value="UniProtKB-UniRule"/>
</dbReference>
<dbReference type="GO" id="GO:0071479">
    <property type="term" value="P:cellular response to ionizing radiation"/>
    <property type="evidence" value="ECO:0007669"/>
    <property type="project" value="TreeGrafter"/>
</dbReference>
<dbReference type="Proteomes" id="UP000781932">
    <property type="component" value="Unassembled WGS sequence"/>
</dbReference>
<evidence type="ECO:0000313" key="4">
    <source>
        <dbReference type="EMBL" id="KAF9877916.1"/>
    </source>
</evidence>
<dbReference type="Gene3D" id="3.70.10.10">
    <property type="match status" value="1"/>
</dbReference>
<dbReference type="EMBL" id="JAATWM020000012">
    <property type="protein sequence ID" value="KAF9877916.1"/>
    <property type="molecule type" value="Genomic_DNA"/>
</dbReference>
<name>A0A9P6IA02_9PEZI</name>
<evidence type="ECO:0000256" key="3">
    <source>
        <dbReference type="SAM" id="MobiDB-lite"/>
    </source>
</evidence>
<organism evidence="4 5">
    <name type="scientific">Colletotrichum karsti</name>
    <dbReference type="NCBI Taxonomy" id="1095194"/>
    <lineage>
        <taxon>Eukaryota</taxon>
        <taxon>Fungi</taxon>
        <taxon>Dikarya</taxon>
        <taxon>Ascomycota</taxon>
        <taxon>Pezizomycotina</taxon>
        <taxon>Sordariomycetes</taxon>
        <taxon>Hypocreomycetidae</taxon>
        <taxon>Glomerellales</taxon>
        <taxon>Glomerellaceae</taxon>
        <taxon>Colletotrichum</taxon>
        <taxon>Colletotrichum boninense species complex</taxon>
    </lineage>
</organism>
<protein>
    <recommendedName>
        <fullName evidence="2">DNA repair protein rad9</fullName>
    </recommendedName>
</protein>
<dbReference type="PANTHER" id="PTHR15237:SF0">
    <property type="entry name" value="CELL CYCLE CHECKPOINT CONTROL PROTEIN"/>
    <property type="match status" value="1"/>
</dbReference>
<dbReference type="GeneID" id="62160285"/>
<dbReference type="GO" id="GO:0030896">
    <property type="term" value="C:checkpoint clamp complex"/>
    <property type="evidence" value="ECO:0007669"/>
    <property type="project" value="UniProtKB-UniRule"/>
</dbReference>
<reference evidence="4" key="2">
    <citation type="submission" date="2020-11" db="EMBL/GenBank/DDBJ databases">
        <title>Whole genome sequencing of Colletotrichum sp.</title>
        <authorList>
            <person name="Li H."/>
        </authorList>
    </citation>
    <scope>NUCLEOTIDE SEQUENCE</scope>
    <source>
        <strain evidence="4">CkLH20</strain>
    </source>
</reference>
<dbReference type="InterPro" id="IPR046938">
    <property type="entry name" value="DNA_clamp_sf"/>
</dbReference>
<keyword evidence="5" id="KW-1185">Reference proteome</keyword>